<organism evidence="9">
    <name type="scientific">hydrothermal vent metagenome</name>
    <dbReference type="NCBI Taxonomy" id="652676"/>
    <lineage>
        <taxon>unclassified sequences</taxon>
        <taxon>metagenomes</taxon>
        <taxon>ecological metagenomes</taxon>
    </lineage>
</organism>
<keyword evidence="1" id="KW-0597">Phosphoprotein</keyword>
<dbReference type="InterPro" id="IPR003594">
    <property type="entry name" value="HATPase_dom"/>
</dbReference>
<dbReference type="Gene3D" id="3.30.565.10">
    <property type="entry name" value="Histidine kinase-like ATPase, C-terminal domain"/>
    <property type="match status" value="1"/>
</dbReference>
<evidence type="ECO:0000256" key="4">
    <source>
        <dbReference type="ARBA" id="ARBA00022777"/>
    </source>
</evidence>
<keyword evidence="2" id="KW-0808">Transferase</keyword>
<dbReference type="PANTHER" id="PTHR43065:SF10">
    <property type="entry name" value="PEROXIDE STRESS-ACTIVATED HISTIDINE KINASE MAK3"/>
    <property type="match status" value="1"/>
</dbReference>
<dbReference type="SUPFAM" id="SSF55874">
    <property type="entry name" value="ATPase domain of HSP90 chaperone/DNA topoisomerase II/histidine kinase"/>
    <property type="match status" value="1"/>
</dbReference>
<protein>
    <submittedName>
        <fullName evidence="9">Two-component system sensor histidine kinase</fullName>
    </submittedName>
</protein>
<dbReference type="Pfam" id="PF02518">
    <property type="entry name" value="HATPase_c"/>
    <property type="match status" value="1"/>
</dbReference>
<name>A0A3B0UGE7_9ZZZZ</name>
<evidence type="ECO:0000313" key="9">
    <source>
        <dbReference type="EMBL" id="VAW30091.1"/>
    </source>
</evidence>
<evidence type="ECO:0000256" key="2">
    <source>
        <dbReference type="ARBA" id="ARBA00022679"/>
    </source>
</evidence>
<sequence length="500" mass="57669">MELYSKKKRWKIILAILGILIIAASLFYTNMLVAKFAQAERRNVRLWADAVHRKLRLVKYTDAFFSQLRNSERQKVELLADVYKRMLRKNNTSDELTFYLNIIYRNHDIPVIITNEKGKIIFFRNLYPEPDSSSLYLRGKLKEEFSVYPSIPIPKTGTRLYYKNSLVFNQLQSVLNDYISVFMSEITANSSNVPVIVTDSTQTNILQFGNLNDVRMSNQAFANKMLREMKKQNKPIEINFPEQGRAYIFYKDSDLLTRMKWFPVAQILVISFFLFIAYLLFSASRRSEQNRVWAGMAKETAHQIGTPLSSIMAWVELIKMDESNAKQAAEEITKDVKRLEVITERFSKIGSSPSLDEENLTKIVYDTVAYLRPRSPRKVQYNILFPREKEIILPVNVSLFSWVLENLCKNAIDAMDGVGNITIDMQEESKQVMVDVIDTGKGIPLTGQKSVFNPGYTSKKRGWGLGLSLAKRIIQEYHKGKIYVKSSSSKGTTFRIILKK</sequence>
<dbReference type="SUPFAM" id="SSF47384">
    <property type="entry name" value="Homodimeric domain of signal transducing histidine kinase"/>
    <property type="match status" value="1"/>
</dbReference>
<keyword evidence="3" id="KW-0547">Nucleotide-binding</keyword>
<accession>A0A3B0UGE7</accession>
<dbReference type="GO" id="GO:0000155">
    <property type="term" value="F:phosphorelay sensor kinase activity"/>
    <property type="evidence" value="ECO:0007669"/>
    <property type="project" value="InterPro"/>
</dbReference>
<keyword evidence="5" id="KW-0067">ATP-binding</keyword>
<dbReference type="InterPro" id="IPR004358">
    <property type="entry name" value="Sig_transdc_His_kin-like_C"/>
</dbReference>
<dbReference type="SMART" id="SM00388">
    <property type="entry name" value="HisKA"/>
    <property type="match status" value="1"/>
</dbReference>
<keyword evidence="6" id="KW-0902">Two-component regulatory system</keyword>
<dbReference type="CDD" id="cd00082">
    <property type="entry name" value="HisKA"/>
    <property type="match status" value="1"/>
</dbReference>
<evidence type="ECO:0000256" key="6">
    <source>
        <dbReference type="ARBA" id="ARBA00023012"/>
    </source>
</evidence>
<feature type="transmembrane region" description="Helical" evidence="7">
    <location>
        <begin position="261"/>
        <end position="281"/>
    </location>
</feature>
<dbReference type="PROSITE" id="PS50109">
    <property type="entry name" value="HIS_KIN"/>
    <property type="match status" value="1"/>
</dbReference>
<dbReference type="InterPro" id="IPR005467">
    <property type="entry name" value="His_kinase_dom"/>
</dbReference>
<keyword evidence="4 9" id="KW-0418">Kinase</keyword>
<evidence type="ECO:0000256" key="7">
    <source>
        <dbReference type="SAM" id="Phobius"/>
    </source>
</evidence>
<reference evidence="9" key="1">
    <citation type="submission" date="2018-06" db="EMBL/GenBank/DDBJ databases">
        <authorList>
            <person name="Zhirakovskaya E."/>
        </authorList>
    </citation>
    <scope>NUCLEOTIDE SEQUENCE</scope>
</reference>
<dbReference type="EMBL" id="UOET01000468">
    <property type="protein sequence ID" value="VAW30091.1"/>
    <property type="molecule type" value="Genomic_DNA"/>
</dbReference>
<feature type="domain" description="Histidine kinase" evidence="8">
    <location>
        <begin position="299"/>
        <end position="500"/>
    </location>
</feature>
<dbReference type="InterPro" id="IPR036890">
    <property type="entry name" value="HATPase_C_sf"/>
</dbReference>
<dbReference type="GO" id="GO:0005524">
    <property type="term" value="F:ATP binding"/>
    <property type="evidence" value="ECO:0007669"/>
    <property type="project" value="UniProtKB-KW"/>
</dbReference>
<dbReference type="InterPro" id="IPR003661">
    <property type="entry name" value="HisK_dim/P_dom"/>
</dbReference>
<dbReference type="CDD" id="cd00075">
    <property type="entry name" value="HATPase"/>
    <property type="match status" value="1"/>
</dbReference>
<evidence type="ECO:0000256" key="3">
    <source>
        <dbReference type="ARBA" id="ARBA00022741"/>
    </source>
</evidence>
<proteinExistence type="predicted"/>
<dbReference type="Gene3D" id="1.10.287.130">
    <property type="match status" value="1"/>
</dbReference>
<keyword evidence="7" id="KW-1133">Transmembrane helix</keyword>
<evidence type="ECO:0000259" key="8">
    <source>
        <dbReference type="PROSITE" id="PS50109"/>
    </source>
</evidence>
<gene>
    <name evidence="9" type="ORF">MNBD_BACTEROID07-272</name>
</gene>
<evidence type="ECO:0000256" key="1">
    <source>
        <dbReference type="ARBA" id="ARBA00022553"/>
    </source>
</evidence>
<dbReference type="Pfam" id="PF00512">
    <property type="entry name" value="HisKA"/>
    <property type="match status" value="1"/>
</dbReference>
<keyword evidence="7" id="KW-0472">Membrane</keyword>
<dbReference type="PANTHER" id="PTHR43065">
    <property type="entry name" value="SENSOR HISTIDINE KINASE"/>
    <property type="match status" value="1"/>
</dbReference>
<dbReference type="AlphaFoldDB" id="A0A3B0UGE7"/>
<dbReference type="PRINTS" id="PR00344">
    <property type="entry name" value="BCTRLSENSOR"/>
</dbReference>
<feature type="transmembrane region" description="Helical" evidence="7">
    <location>
        <begin position="12"/>
        <end position="33"/>
    </location>
</feature>
<evidence type="ECO:0000256" key="5">
    <source>
        <dbReference type="ARBA" id="ARBA00022840"/>
    </source>
</evidence>
<dbReference type="SMART" id="SM00387">
    <property type="entry name" value="HATPase_c"/>
    <property type="match status" value="1"/>
</dbReference>
<keyword evidence="7" id="KW-0812">Transmembrane</keyword>
<dbReference type="InterPro" id="IPR036097">
    <property type="entry name" value="HisK_dim/P_sf"/>
</dbReference>